<reference evidence="8" key="2">
    <citation type="submission" date="2019-01" db="UniProtKB">
        <authorList>
            <consortium name="EnsemblPlants"/>
        </authorList>
    </citation>
    <scope>IDENTIFICATION</scope>
    <source>
        <strain evidence="8">cv. Heinz 1706</strain>
    </source>
</reference>
<dbReference type="InterPro" id="IPR036576">
    <property type="entry name" value="WRKY_dom_sf"/>
</dbReference>
<evidence type="ECO:0000256" key="6">
    <source>
        <dbReference type="SAM" id="MobiDB-lite"/>
    </source>
</evidence>
<dbReference type="STRING" id="4081.A0A3Q7F4R1"/>
<dbReference type="OMA" id="PWCGTKG"/>
<dbReference type="GO" id="GO:0005634">
    <property type="term" value="C:nucleus"/>
    <property type="evidence" value="ECO:0000318"/>
    <property type="project" value="GO_Central"/>
</dbReference>
<dbReference type="GO" id="GO:0006355">
    <property type="term" value="P:regulation of DNA-templated transcription"/>
    <property type="evidence" value="ECO:0000318"/>
    <property type="project" value="GO_Central"/>
</dbReference>
<dbReference type="OrthoDB" id="773436at2759"/>
<evidence type="ECO:0000259" key="7">
    <source>
        <dbReference type="PROSITE" id="PS50811"/>
    </source>
</evidence>
<protein>
    <recommendedName>
        <fullName evidence="7">WRKY domain-containing protein</fullName>
    </recommendedName>
</protein>
<evidence type="ECO:0000256" key="1">
    <source>
        <dbReference type="ARBA" id="ARBA00004123"/>
    </source>
</evidence>
<keyword evidence="9" id="KW-1185">Reference proteome</keyword>
<feature type="region of interest" description="Disordered" evidence="6">
    <location>
        <begin position="1"/>
        <end position="54"/>
    </location>
</feature>
<dbReference type="KEGG" id="sly:101253151"/>
<dbReference type="InterPro" id="IPR003657">
    <property type="entry name" value="WRKY_dom"/>
</dbReference>
<gene>
    <name evidence="8" type="primary">LOC101253151</name>
</gene>
<keyword evidence="5" id="KW-0539">Nucleus</keyword>
<accession>A0A3Q7F4R1</accession>
<dbReference type="PANTHER" id="PTHR32096:SF137">
    <property type="entry name" value="WRKY TRANSCRIPTION FACTOR 65 ISOFORM X1-RELATED"/>
    <property type="match status" value="1"/>
</dbReference>
<evidence type="ECO:0000256" key="5">
    <source>
        <dbReference type="ARBA" id="ARBA00023242"/>
    </source>
</evidence>
<comment type="subcellular location">
    <subcellularLocation>
        <location evidence="1">Nucleus</location>
    </subcellularLocation>
</comment>
<dbReference type="GeneID" id="101253151"/>
<dbReference type="Gramene" id="Solyc02g072190.3.1">
    <property type="protein sequence ID" value="Solyc02g072190.3.1"/>
    <property type="gene ID" value="Solyc02g072190.3"/>
</dbReference>
<dbReference type="SUPFAM" id="SSF118290">
    <property type="entry name" value="WRKY DNA-binding domain"/>
    <property type="match status" value="1"/>
</dbReference>
<dbReference type="Gene3D" id="2.20.25.80">
    <property type="entry name" value="WRKY domain"/>
    <property type="match status" value="1"/>
</dbReference>
<proteinExistence type="predicted"/>
<keyword evidence="3" id="KW-0238">DNA-binding</keyword>
<sequence length="308" mass="34384">MDGRFNNFFVSEQEDSENSPENSSDSPRSGLFNDNKMITSTSSPKRSRRSIEKRVVSVPIKEIEGSKMKGEISMPPSDSWAWRKYGQKPIKGSPYPRGYYRCSSSKGCPARKQVERSRADPNMLVVTYSCEHNHPWPASRNNQHNHRTTTNTSCIINNNNNTKTKMKTIVSLTAAATTTTTTSTTTSNIAVSEEKVTGDFTRPSEPNSDEKFVNLGESSSSLISANEFGWFSDLIECTSTTMLESPILTQVDCDIDMSSTLTMREEDVSLFADLGELPECSTVFGRGMMERDEERRRHSLTSWCGTTG</sequence>
<dbReference type="PROSITE" id="PS50811">
    <property type="entry name" value="WRKY"/>
    <property type="match status" value="1"/>
</dbReference>
<dbReference type="GO" id="GO:0003700">
    <property type="term" value="F:DNA-binding transcription factor activity"/>
    <property type="evidence" value="ECO:0000318"/>
    <property type="project" value="GO_Central"/>
</dbReference>
<feature type="domain" description="WRKY" evidence="7">
    <location>
        <begin position="77"/>
        <end position="137"/>
    </location>
</feature>
<dbReference type="InParanoid" id="A0A3Q7F4R1"/>
<name>A0A3Q7F4R1_SOLLC</name>
<dbReference type="FunFam" id="2.20.25.80:FF:000004">
    <property type="entry name" value="WRKY transcription factor 65"/>
    <property type="match status" value="1"/>
</dbReference>
<feature type="compositionally biased region" description="Low complexity" evidence="6">
    <location>
        <begin position="19"/>
        <end position="29"/>
    </location>
</feature>
<evidence type="ECO:0000256" key="2">
    <source>
        <dbReference type="ARBA" id="ARBA00023015"/>
    </source>
</evidence>
<dbReference type="PANTHER" id="PTHR32096">
    <property type="entry name" value="WRKY TRANSCRIPTION FACTOR 30-RELATED-RELATED"/>
    <property type="match status" value="1"/>
</dbReference>
<dbReference type="Proteomes" id="UP000004994">
    <property type="component" value="Chromosome 2"/>
</dbReference>
<organism evidence="8">
    <name type="scientific">Solanum lycopersicum</name>
    <name type="common">Tomato</name>
    <name type="synonym">Lycopersicon esculentum</name>
    <dbReference type="NCBI Taxonomy" id="4081"/>
    <lineage>
        <taxon>Eukaryota</taxon>
        <taxon>Viridiplantae</taxon>
        <taxon>Streptophyta</taxon>
        <taxon>Embryophyta</taxon>
        <taxon>Tracheophyta</taxon>
        <taxon>Spermatophyta</taxon>
        <taxon>Magnoliopsida</taxon>
        <taxon>eudicotyledons</taxon>
        <taxon>Gunneridae</taxon>
        <taxon>Pentapetalae</taxon>
        <taxon>asterids</taxon>
        <taxon>lamiids</taxon>
        <taxon>Solanales</taxon>
        <taxon>Solanaceae</taxon>
        <taxon>Solanoideae</taxon>
        <taxon>Solaneae</taxon>
        <taxon>Solanum</taxon>
        <taxon>Solanum subgen. Lycopersicon</taxon>
    </lineage>
</organism>
<evidence type="ECO:0000313" key="8">
    <source>
        <dbReference type="EnsemblPlants" id="Solyc02g072190.3.1"/>
    </source>
</evidence>
<dbReference type="RefSeq" id="XP_004233062.1">
    <property type="nucleotide sequence ID" value="XM_004233014.5"/>
</dbReference>
<dbReference type="Pfam" id="PF03106">
    <property type="entry name" value="WRKY"/>
    <property type="match status" value="1"/>
</dbReference>
<dbReference type="FunCoup" id="A0A3Q7F4R1">
    <property type="interactions" value="202"/>
</dbReference>
<keyword evidence="2" id="KW-0805">Transcription regulation</keyword>
<dbReference type="GO" id="GO:0000976">
    <property type="term" value="F:transcription cis-regulatory region binding"/>
    <property type="evidence" value="ECO:0000318"/>
    <property type="project" value="GO_Central"/>
</dbReference>
<dbReference type="PaxDb" id="4081-Solyc02g072190.2.1"/>
<reference evidence="8" key="1">
    <citation type="journal article" date="2012" name="Nature">
        <title>The tomato genome sequence provides insights into fleshy fruit evolution.</title>
        <authorList>
            <consortium name="Tomato Genome Consortium"/>
        </authorList>
    </citation>
    <scope>NUCLEOTIDE SEQUENCE [LARGE SCALE GENOMIC DNA]</scope>
    <source>
        <strain evidence="8">cv. Heinz 1706</strain>
    </source>
</reference>
<evidence type="ECO:0000256" key="3">
    <source>
        <dbReference type="ARBA" id="ARBA00023125"/>
    </source>
</evidence>
<dbReference type="SMR" id="A0A3Q7F4R1"/>
<dbReference type="EnsemblPlants" id="Solyc02g072190.3.1">
    <property type="protein sequence ID" value="Solyc02g072190.3.1"/>
    <property type="gene ID" value="Solyc02g072190.3"/>
</dbReference>
<dbReference type="InterPro" id="IPR044810">
    <property type="entry name" value="WRKY_plant"/>
</dbReference>
<dbReference type="AlphaFoldDB" id="A0A3Q7F4R1"/>
<evidence type="ECO:0000313" key="9">
    <source>
        <dbReference type="Proteomes" id="UP000004994"/>
    </source>
</evidence>
<evidence type="ECO:0000256" key="4">
    <source>
        <dbReference type="ARBA" id="ARBA00023163"/>
    </source>
</evidence>
<dbReference type="SMART" id="SM00774">
    <property type="entry name" value="WRKY"/>
    <property type="match status" value="1"/>
</dbReference>
<keyword evidence="4" id="KW-0804">Transcription</keyword>